<proteinExistence type="predicted"/>
<dbReference type="SUPFAM" id="SSF51905">
    <property type="entry name" value="FAD/NAD(P)-binding domain"/>
    <property type="match status" value="1"/>
</dbReference>
<evidence type="ECO:0000256" key="5">
    <source>
        <dbReference type="ARBA" id="ARBA00023033"/>
    </source>
</evidence>
<protein>
    <recommendedName>
        <fullName evidence="6">FAD-binding domain-containing protein</fullName>
    </recommendedName>
</protein>
<dbReference type="PANTHER" id="PTHR47178">
    <property type="entry name" value="MONOOXYGENASE, FAD-BINDING"/>
    <property type="match status" value="1"/>
</dbReference>
<evidence type="ECO:0000313" key="7">
    <source>
        <dbReference type="EMBL" id="KAL3425861.1"/>
    </source>
</evidence>
<dbReference type="PRINTS" id="PR00420">
    <property type="entry name" value="RNGMNOXGNASE"/>
</dbReference>
<feature type="domain" description="FAD-binding" evidence="6">
    <location>
        <begin position="318"/>
        <end position="379"/>
    </location>
</feature>
<keyword evidence="8" id="KW-1185">Reference proteome</keyword>
<organism evidence="7 8">
    <name type="scientific">Phlyctema vagabunda</name>
    <dbReference type="NCBI Taxonomy" id="108571"/>
    <lineage>
        <taxon>Eukaryota</taxon>
        <taxon>Fungi</taxon>
        <taxon>Dikarya</taxon>
        <taxon>Ascomycota</taxon>
        <taxon>Pezizomycotina</taxon>
        <taxon>Leotiomycetes</taxon>
        <taxon>Helotiales</taxon>
        <taxon>Dermateaceae</taxon>
        <taxon>Phlyctema</taxon>
    </lineage>
</organism>
<sequence length="411" mass="45692">MDSMLSAANGTRKPVVIIGSGCTGLAIANGLKKAGVPVVVCEKSPALHVKGERDWNMGVHWGFPILKSLMPESSAALLQTVHVDPNTPVNAVDKLSFLNGSTGDLMTAVEIPYFYRLRRSKLRALLAHDLDIRWNKTLKDIVYADDEGGGATAIFEDGEHIEGCLIIGADGARSQVRRLLVGPEKSINTRIPYVSIFIQAKYTREQALFLRSFHPLYLSAPHPEGLVTFFGLQDAPELDKPEDWTFFFTISWQSSLATQDEEMKTLGVRDRLQQARERGVRFCEPFKSAYAWLPEDQLAWYIKLAVWDPSNPDHQWDNRGGRVTLAGDAAHPMTFQRGQGLNHAIADCGELVKNFTMLGASQEQAIGTYEDSMKERAGEEVRSSVLNTTMLHDWQQVLNSPLMKHGLQAKS</sequence>
<dbReference type="Proteomes" id="UP001629113">
    <property type="component" value="Unassembled WGS sequence"/>
</dbReference>
<dbReference type="EMBL" id="JBFCZG010000002">
    <property type="protein sequence ID" value="KAL3425861.1"/>
    <property type="molecule type" value="Genomic_DNA"/>
</dbReference>
<name>A0ABR4PRF0_9HELO</name>
<dbReference type="Gene3D" id="3.50.50.60">
    <property type="entry name" value="FAD/NAD(P)-binding domain"/>
    <property type="match status" value="1"/>
</dbReference>
<dbReference type="PANTHER" id="PTHR47178:SF3">
    <property type="entry name" value="FAD-BINDING DOMAIN-CONTAINING PROTEIN"/>
    <property type="match status" value="1"/>
</dbReference>
<keyword evidence="3" id="KW-0274">FAD</keyword>
<evidence type="ECO:0000256" key="1">
    <source>
        <dbReference type="ARBA" id="ARBA00001974"/>
    </source>
</evidence>
<reference evidence="7 8" key="1">
    <citation type="submission" date="2024-06" db="EMBL/GenBank/DDBJ databases">
        <title>Complete genome of Phlyctema vagabunda strain 19-DSS-EL-015.</title>
        <authorList>
            <person name="Fiorenzani C."/>
        </authorList>
    </citation>
    <scope>NUCLEOTIDE SEQUENCE [LARGE SCALE GENOMIC DNA]</scope>
    <source>
        <strain evidence="7 8">19-DSS-EL-015</strain>
    </source>
</reference>
<keyword evidence="2" id="KW-0285">Flavoprotein</keyword>
<accession>A0ABR4PRF0</accession>
<gene>
    <name evidence="7" type="ORF">PVAG01_02652</name>
</gene>
<evidence type="ECO:0000313" key="8">
    <source>
        <dbReference type="Proteomes" id="UP001629113"/>
    </source>
</evidence>
<comment type="cofactor">
    <cofactor evidence="1">
        <name>FAD</name>
        <dbReference type="ChEBI" id="CHEBI:57692"/>
    </cofactor>
</comment>
<dbReference type="InterPro" id="IPR002938">
    <property type="entry name" value="FAD-bd"/>
</dbReference>
<keyword evidence="5" id="KW-0503">Monooxygenase</keyword>
<keyword evidence="4" id="KW-0560">Oxidoreductase</keyword>
<evidence type="ECO:0000259" key="6">
    <source>
        <dbReference type="Pfam" id="PF01494"/>
    </source>
</evidence>
<dbReference type="InterPro" id="IPR036188">
    <property type="entry name" value="FAD/NAD-bd_sf"/>
</dbReference>
<evidence type="ECO:0000256" key="2">
    <source>
        <dbReference type="ARBA" id="ARBA00022630"/>
    </source>
</evidence>
<evidence type="ECO:0000256" key="4">
    <source>
        <dbReference type="ARBA" id="ARBA00023002"/>
    </source>
</evidence>
<evidence type="ECO:0000256" key="3">
    <source>
        <dbReference type="ARBA" id="ARBA00022827"/>
    </source>
</evidence>
<dbReference type="Pfam" id="PF01494">
    <property type="entry name" value="FAD_binding_3"/>
    <property type="match status" value="1"/>
</dbReference>
<comment type="caution">
    <text evidence="7">The sequence shown here is derived from an EMBL/GenBank/DDBJ whole genome shotgun (WGS) entry which is preliminary data.</text>
</comment>